<evidence type="ECO:0000313" key="2">
    <source>
        <dbReference type="EMBL" id="MBA8923265.1"/>
    </source>
</evidence>
<keyword evidence="1" id="KW-0472">Membrane</keyword>
<keyword evidence="1" id="KW-1133">Transmembrane helix</keyword>
<organism evidence="2 3">
    <name type="scientific">Kutzneria viridogrisea</name>
    <dbReference type="NCBI Taxonomy" id="47990"/>
    <lineage>
        <taxon>Bacteria</taxon>
        <taxon>Bacillati</taxon>
        <taxon>Actinomycetota</taxon>
        <taxon>Actinomycetes</taxon>
        <taxon>Pseudonocardiales</taxon>
        <taxon>Pseudonocardiaceae</taxon>
        <taxon>Kutzneria</taxon>
    </lineage>
</organism>
<gene>
    <name evidence="2" type="ORF">BC739_000462</name>
</gene>
<dbReference type="Proteomes" id="UP000517916">
    <property type="component" value="Unassembled WGS sequence"/>
</dbReference>
<feature type="transmembrane region" description="Helical" evidence="1">
    <location>
        <begin position="40"/>
        <end position="60"/>
    </location>
</feature>
<evidence type="ECO:0000256" key="1">
    <source>
        <dbReference type="SAM" id="Phobius"/>
    </source>
</evidence>
<name>A0ABR6B8X5_9PSEU</name>
<evidence type="ECO:0000313" key="3">
    <source>
        <dbReference type="Proteomes" id="UP000517916"/>
    </source>
</evidence>
<evidence type="ECO:0008006" key="4">
    <source>
        <dbReference type="Google" id="ProtNLM"/>
    </source>
</evidence>
<dbReference type="EMBL" id="JACJID010000001">
    <property type="protein sequence ID" value="MBA8923265.1"/>
    <property type="molecule type" value="Genomic_DNA"/>
</dbReference>
<dbReference type="RefSeq" id="WP_148309702.1">
    <property type="nucleotide sequence ID" value="NZ_BAAABQ010000046.1"/>
</dbReference>
<keyword evidence="3" id="KW-1185">Reference proteome</keyword>
<accession>A0ABR6B8X5</accession>
<keyword evidence="1" id="KW-0812">Transmembrane</keyword>
<protein>
    <recommendedName>
        <fullName evidence="4">Septum formation-related domain-containing protein</fullName>
    </recommendedName>
</protein>
<sequence length="201" mass="21251">MMSEKSLLRQALGEDEPPMTVDLEAVEAQGRRALRRRRQIIPLATTMAAVALVAGGVVVVNGHDTSPAQVTPASPGTSTTVPKPVISTAAPSQKTMAYCYRTADITIPTDATNQHVAVGINGHIDGRGEVTGHIMNICRQAWEKNYYDWFPASSGQQQRSAPALVACVLNSHAVDAEEGSVGVFPGDEQTCANLGMAVAKI</sequence>
<comment type="caution">
    <text evidence="2">The sequence shown here is derived from an EMBL/GenBank/DDBJ whole genome shotgun (WGS) entry which is preliminary data.</text>
</comment>
<proteinExistence type="predicted"/>
<reference evidence="2 3" key="1">
    <citation type="submission" date="2020-08" db="EMBL/GenBank/DDBJ databases">
        <title>Genomic Encyclopedia of Archaeal and Bacterial Type Strains, Phase II (KMG-II): from individual species to whole genera.</title>
        <authorList>
            <person name="Goeker M."/>
        </authorList>
    </citation>
    <scope>NUCLEOTIDE SEQUENCE [LARGE SCALE GENOMIC DNA]</scope>
    <source>
        <strain evidence="2 3">DSM 43850</strain>
    </source>
</reference>